<keyword evidence="3" id="KW-1185">Reference proteome</keyword>
<accession>A0A7W6DV68</accession>
<comment type="caution">
    <text evidence="2">The sequence shown here is derived from an EMBL/GenBank/DDBJ whole genome shotgun (WGS) entry which is preliminary data.</text>
</comment>
<reference evidence="2 3" key="1">
    <citation type="submission" date="2020-08" db="EMBL/GenBank/DDBJ databases">
        <title>Genomic Encyclopedia of Type Strains, Phase IV (KMG-IV): sequencing the most valuable type-strain genomes for metagenomic binning, comparative biology and taxonomic classification.</title>
        <authorList>
            <person name="Goeker M."/>
        </authorList>
    </citation>
    <scope>NUCLEOTIDE SEQUENCE [LARGE SCALE GENOMIC DNA]</scope>
    <source>
        <strain evidence="2 3">DSM 102235</strain>
    </source>
</reference>
<feature type="region of interest" description="Disordered" evidence="1">
    <location>
        <begin position="172"/>
        <end position="210"/>
    </location>
</feature>
<dbReference type="AlphaFoldDB" id="A0A7W6DV68"/>
<name>A0A7W6DV68_9RHOB</name>
<sequence>MKFRSFGPLSRTGGVRGLTVHRLHLVAIDGHCPGGHHADLAAELDKPGTGLADRWSVVFAEVSDCLVVRHQPAGQPHDLDIAPGLFLETPAGRDPVHVTIDEELQKHGRMIAGSPCLCGRKTVEISSGEVERVDESIDHPNWMVVADPVLQTIREQGRLLPVHSLDIARHHQPPLGEGSMAEPGVFTQPRPTATPPDGQSGAWTGGAAKV</sequence>
<evidence type="ECO:0000313" key="2">
    <source>
        <dbReference type="EMBL" id="MBB3987537.1"/>
    </source>
</evidence>
<evidence type="ECO:0000256" key="1">
    <source>
        <dbReference type="SAM" id="MobiDB-lite"/>
    </source>
</evidence>
<gene>
    <name evidence="2" type="ORF">GGQ68_003884</name>
</gene>
<evidence type="ECO:0000313" key="3">
    <source>
        <dbReference type="Proteomes" id="UP000541426"/>
    </source>
</evidence>
<dbReference type="Proteomes" id="UP000541426">
    <property type="component" value="Unassembled WGS sequence"/>
</dbReference>
<proteinExistence type="predicted"/>
<organism evidence="2 3">
    <name type="scientific">Sagittula marina</name>
    <dbReference type="NCBI Taxonomy" id="943940"/>
    <lineage>
        <taxon>Bacteria</taxon>
        <taxon>Pseudomonadati</taxon>
        <taxon>Pseudomonadota</taxon>
        <taxon>Alphaproteobacteria</taxon>
        <taxon>Rhodobacterales</taxon>
        <taxon>Roseobacteraceae</taxon>
        <taxon>Sagittula</taxon>
    </lineage>
</organism>
<protein>
    <submittedName>
        <fullName evidence="2">Uncharacterized protein</fullName>
    </submittedName>
</protein>
<dbReference type="EMBL" id="JACIEJ010000010">
    <property type="protein sequence ID" value="MBB3987537.1"/>
    <property type="molecule type" value="Genomic_DNA"/>
</dbReference>